<evidence type="ECO:0000313" key="5">
    <source>
        <dbReference type="Proteomes" id="UP000606490"/>
    </source>
</evidence>
<dbReference type="PROSITE" id="PS51762">
    <property type="entry name" value="GH16_2"/>
    <property type="match status" value="1"/>
</dbReference>
<comment type="similarity">
    <text evidence="1">Belongs to the glycosyl hydrolase 16 family.</text>
</comment>
<dbReference type="Proteomes" id="UP000606490">
    <property type="component" value="Unassembled WGS sequence"/>
</dbReference>
<dbReference type="Pfam" id="PF00722">
    <property type="entry name" value="Glyco_hydro_16"/>
    <property type="match status" value="1"/>
</dbReference>
<protein>
    <submittedName>
        <fullName evidence="4">Family 16 glycosylhydrolase</fullName>
    </submittedName>
</protein>
<evidence type="ECO:0000256" key="1">
    <source>
        <dbReference type="ARBA" id="ARBA00006865"/>
    </source>
</evidence>
<feature type="domain" description="GH16" evidence="3">
    <location>
        <begin position="258"/>
        <end position="469"/>
    </location>
</feature>
<gene>
    <name evidence="4" type="ORF">JMJ55_22355</name>
</gene>
<organism evidence="4 5">
    <name type="scientific">Belnapia mucosa</name>
    <dbReference type="NCBI Taxonomy" id="2804532"/>
    <lineage>
        <taxon>Bacteria</taxon>
        <taxon>Pseudomonadati</taxon>
        <taxon>Pseudomonadota</taxon>
        <taxon>Alphaproteobacteria</taxon>
        <taxon>Acetobacterales</taxon>
        <taxon>Roseomonadaceae</taxon>
        <taxon>Belnapia</taxon>
    </lineage>
</organism>
<dbReference type="CDD" id="cd00413">
    <property type="entry name" value="Glyco_hydrolase_16"/>
    <property type="match status" value="1"/>
</dbReference>
<dbReference type="Gene3D" id="2.60.120.200">
    <property type="match status" value="1"/>
</dbReference>
<evidence type="ECO:0000256" key="2">
    <source>
        <dbReference type="SAM" id="MobiDB-lite"/>
    </source>
</evidence>
<dbReference type="RefSeq" id="WP_202827827.1">
    <property type="nucleotide sequence ID" value="NZ_JAEUXJ010000012.1"/>
</dbReference>
<dbReference type="SUPFAM" id="SSF49899">
    <property type="entry name" value="Concanavalin A-like lectins/glucanases"/>
    <property type="match status" value="1"/>
</dbReference>
<dbReference type="Pfam" id="PF16841">
    <property type="entry name" value="CBM60"/>
    <property type="match status" value="1"/>
</dbReference>
<dbReference type="InterPro" id="IPR031768">
    <property type="entry name" value="CBM60_xylan-bd"/>
</dbReference>
<comment type="caution">
    <text evidence="4">The sequence shown here is derived from an EMBL/GenBank/DDBJ whole genome shotgun (WGS) entry which is preliminary data.</text>
</comment>
<feature type="region of interest" description="Disordered" evidence="2">
    <location>
        <begin position="101"/>
        <end position="137"/>
    </location>
</feature>
<feature type="compositionally biased region" description="Pro residues" evidence="2">
    <location>
        <begin position="110"/>
        <end position="128"/>
    </location>
</feature>
<dbReference type="Gene3D" id="2.60.60.40">
    <property type="match status" value="1"/>
</dbReference>
<sequence length="485" mass="50904">MAASTTSTSTKIDWNAIGALVNAYHDATGKWVDYDSIVAMNWTPGTTTVTPMPVPTPAPAPMPTPAPAAVNWNAIGALVTAYHDATGKWATYEDINAMGWKPGGTTTPAPSNPTPSNPTPSNPAPTTPAPVNTTLGTGKDTFVIKISEDAYKGDAQYTIKVDGQQIGGTLTAHASHALGQDDIITLHGNWGAGAHTVTVTFLNDLYGGTSATDRNLHVDAVSYNGKAQAGGDFDLNSNGSHDFAIAATQVVTTPTTPTTPTNPSTPVTPPSTSGESILPSGYDLVWRETFDGGLGKFSHNYGHVWAHDGQVDIASWAGDGFGQSGAMIAPSGPSAGFGYGLFSWTVKGNQDSAPGAFMCLWPASDQWPGPELDMAEVAPDGSVYSTIHWKGADGSDQFQSYKLDGIKFTDKHTYAMDWQDGRLTGYVDGVQKWTTTEHVPKDFAHGGENSVPGVGEQAAWAAAYQNGDNLVTLYEATYSTHSVIG</sequence>
<reference evidence="4 5" key="1">
    <citation type="submission" date="2021-01" db="EMBL/GenBank/DDBJ databases">
        <title>Belnapia mucosa sp. nov. and Belnapia arida sp. nov., isolated from the Tabernas Desert (Almeria, Spain).</title>
        <authorList>
            <person name="Molina-Menor E."/>
            <person name="Vidal-Verdu A."/>
            <person name="Calonge A."/>
            <person name="Satari L."/>
            <person name="Pereto Magraner J."/>
            <person name="Porcar Miralles M."/>
        </authorList>
    </citation>
    <scope>NUCLEOTIDE SEQUENCE [LARGE SCALE GENOMIC DNA]</scope>
    <source>
        <strain evidence="4 5">T6</strain>
    </source>
</reference>
<name>A0ABS1V8U0_9PROT</name>
<evidence type="ECO:0000313" key="4">
    <source>
        <dbReference type="EMBL" id="MBL6458083.1"/>
    </source>
</evidence>
<feature type="region of interest" description="Disordered" evidence="2">
    <location>
        <begin position="253"/>
        <end position="276"/>
    </location>
</feature>
<dbReference type="EMBL" id="JAEUXJ010000012">
    <property type="protein sequence ID" value="MBL6458083.1"/>
    <property type="molecule type" value="Genomic_DNA"/>
</dbReference>
<dbReference type="InterPro" id="IPR000757">
    <property type="entry name" value="Beta-glucanase-like"/>
</dbReference>
<evidence type="ECO:0000259" key="3">
    <source>
        <dbReference type="PROSITE" id="PS51762"/>
    </source>
</evidence>
<keyword evidence="5" id="KW-1185">Reference proteome</keyword>
<dbReference type="InterPro" id="IPR013320">
    <property type="entry name" value="ConA-like_dom_sf"/>
</dbReference>
<proteinExistence type="inferred from homology"/>
<feature type="compositionally biased region" description="Low complexity" evidence="2">
    <location>
        <begin position="253"/>
        <end position="273"/>
    </location>
</feature>
<accession>A0ABS1V8U0</accession>